<comment type="subcellular location">
    <subcellularLocation>
        <location evidence="1">Cell outer membrane</location>
        <topology evidence="1">Multi-pass membrane protein</topology>
    </subcellularLocation>
</comment>
<keyword evidence="7" id="KW-0998">Cell outer membrane</keyword>
<reference evidence="8 9" key="1">
    <citation type="submission" date="2017-02" db="EMBL/GenBank/DDBJ databases">
        <authorList>
            <person name="Peterson S.W."/>
        </authorList>
    </citation>
    <scope>NUCLEOTIDE SEQUENCE [LARGE SCALE GENOMIC DNA]</scope>
    <source>
        <strain evidence="8 9">DSM 22323</strain>
    </source>
</reference>
<dbReference type="GO" id="GO:0009279">
    <property type="term" value="C:cell outer membrane"/>
    <property type="evidence" value="ECO:0007669"/>
    <property type="project" value="UniProtKB-SubCell"/>
</dbReference>
<dbReference type="InterPro" id="IPR005017">
    <property type="entry name" value="OMPP1/FadL/TodX"/>
</dbReference>
<dbReference type="PANTHER" id="PTHR35093:SF8">
    <property type="entry name" value="OUTER MEMBRANE PROTEIN NMB0088-RELATED"/>
    <property type="match status" value="1"/>
</dbReference>
<keyword evidence="6" id="KW-0472">Membrane</keyword>
<evidence type="ECO:0000256" key="4">
    <source>
        <dbReference type="ARBA" id="ARBA00022692"/>
    </source>
</evidence>
<protein>
    <submittedName>
        <fullName evidence="8">Long-chain fatty acid transport protein</fullName>
    </submittedName>
</protein>
<evidence type="ECO:0000256" key="2">
    <source>
        <dbReference type="ARBA" id="ARBA00008163"/>
    </source>
</evidence>
<dbReference type="RefSeq" id="WP_079666472.1">
    <property type="nucleotide sequence ID" value="NZ_FUYZ01000003.1"/>
</dbReference>
<name>A0A1T5E9D4_9FLAO</name>
<evidence type="ECO:0000313" key="9">
    <source>
        <dbReference type="Proteomes" id="UP000191112"/>
    </source>
</evidence>
<keyword evidence="3" id="KW-1134">Transmembrane beta strand</keyword>
<keyword evidence="4" id="KW-0812">Transmembrane</keyword>
<dbReference type="SUPFAM" id="SSF56935">
    <property type="entry name" value="Porins"/>
    <property type="match status" value="1"/>
</dbReference>
<dbReference type="PANTHER" id="PTHR35093">
    <property type="entry name" value="OUTER MEMBRANE PROTEIN NMB0088-RELATED"/>
    <property type="match status" value="1"/>
</dbReference>
<dbReference type="Proteomes" id="UP000191112">
    <property type="component" value="Unassembled WGS sequence"/>
</dbReference>
<evidence type="ECO:0000256" key="3">
    <source>
        <dbReference type="ARBA" id="ARBA00022452"/>
    </source>
</evidence>
<keyword evidence="9" id="KW-1185">Reference proteome</keyword>
<dbReference type="OrthoDB" id="9922at2"/>
<evidence type="ECO:0000256" key="1">
    <source>
        <dbReference type="ARBA" id="ARBA00004571"/>
    </source>
</evidence>
<dbReference type="AlphaFoldDB" id="A0A1T5E9D4"/>
<proteinExistence type="inferred from homology"/>
<evidence type="ECO:0000313" key="8">
    <source>
        <dbReference type="EMBL" id="SKB80443.1"/>
    </source>
</evidence>
<organism evidence="8 9">
    <name type="scientific">Soonwooa buanensis</name>
    <dbReference type="NCBI Taxonomy" id="619805"/>
    <lineage>
        <taxon>Bacteria</taxon>
        <taxon>Pseudomonadati</taxon>
        <taxon>Bacteroidota</taxon>
        <taxon>Flavobacteriia</taxon>
        <taxon>Flavobacteriales</taxon>
        <taxon>Weeksellaceae</taxon>
        <taxon>Chryseobacterium group</taxon>
        <taxon>Soonwooa</taxon>
    </lineage>
</organism>
<comment type="similarity">
    <text evidence="2">Belongs to the OmpP1/FadL family.</text>
</comment>
<dbReference type="Pfam" id="PF03349">
    <property type="entry name" value="Toluene_X"/>
    <property type="match status" value="1"/>
</dbReference>
<evidence type="ECO:0000256" key="5">
    <source>
        <dbReference type="ARBA" id="ARBA00022729"/>
    </source>
</evidence>
<gene>
    <name evidence="8" type="ORF">SAMN05660477_01203</name>
</gene>
<evidence type="ECO:0000256" key="7">
    <source>
        <dbReference type="ARBA" id="ARBA00023237"/>
    </source>
</evidence>
<sequence>MKKLLITTALAAGVLSYAGGFRVSLQGVKQLAMAHTSAHAEDASVTFFNPAGMSFIPAKLSVVAGGFGAINKVTFQNLSTLQSTETDNPIGTPLYAAVAYKVTDDVSLGFNFATPFGSTIQWPSTWEGAEMVQKMELKSFYFQPMVSFKLAPWASFGASYIYAKGKVDWDKAITGYGGSLNINDEKASGSGFGFGFYFQPNDKLDLSVAYRSPIDMKAKNGTATFNVPKSLYPNLGIDANGQDKFKATLPLVDEYTLGATYKITPKWLVSADFNYTGWSRYERLTLDFEHAPVGNQPNDPTVLVTPKNFKNTKTFRLGTQYMFNDMIAGRLGAYYDESPYSNENFIPETPSFNSYVITAGLGFKFNKLGVDIAGAYAMPQSRQVNNTYYNFVGQAKAKAYYFGLGLSYNAF</sequence>
<evidence type="ECO:0000256" key="6">
    <source>
        <dbReference type="ARBA" id="ARBA00023136"/>
    </source>
</evidence>
<keyword evidence="5" id="KW-0732">Signal</keyword>
<dbReference type="STRING" id="619805.SAMN05660477_01203"/>
<dbReference type="Gene3D" id="2.40.160.60">
    <property type="entry name" value="Outer membrane protein transport protein (OMPP1/FadL/TodX)"/>
    <property type="match status" value="1"/>
</dbReference>
<dbReference type="GO" id="GO:0015483">
    <property type="term" value="F:long-chain fatty acid transporting porin activity"/>
    <property type="evidence" value="ECO:0007669"/>
    <property type="project" value="TreeGrafter"/>
</dbReference>
<dbReference type="EMBL" id="FUYZ01000003">
    <property type="protein sequence ID" value="SKB80443.1"/>
    <property type="molecule type" value="Genomic_DNA"/>
</dbReference>
<accession>A0A1T5E9D4</accession>